<reference evidence="2 3" key="1">
    <citation type="submission" date="2015-03" db="EMBL/GenBank/DDBJ databases">
        <authorList>
            <person name="Murphy D."/>
        </authorList>
    </citation>
    <scope>NUCLEOTIDE SEQUENCE [LARGE SCALE GENOMIC DNA]</scope>
    <source>
        <strain evidence="2 3">PAP088</strain>
    </source>
</reference>
<evidence type="ECO:0000259" key="1">
    <source>
        <dbReference type="Pfam" id="PF14216"/>
    </source>
</evidence>
<dbReference type="AlphaFoldDB" id="A0A0U0ZMI3"/>
<name>A0A0U0ZMI3_9MYCO</name>
<feature type="domain" description="DUF4326" evidence="1">
    <location>
        <begin position="40"/>
        <end position="194"/>
    </location>
</feature>
<proteinExistence type="predicted"/>
<dbReference type="Pfam" id="PF14216">
    <property type="entry name" value="DUF4326"/>
    <property type="match status" value="1"/>
</dbReference>
<dbReference type="Proteomes" id="UP000045782">
    <property type="component" value="Unassembled WGS sequence"/>
</dbReference>
<organism evidence="2 3">
    <name type="scientific">Mycobacteroides abscessus</name>
    <dbReference type="NCBI Taxonomy" id="36809"/>
    <lineage>
        <taxon>Bacteria</taxon>
        <taxon>Bacillati</taxon>
        <taxon>Actinomycetota</taxon>
        <taxon>Actinomycetes</taxon>
        <taxon>Mycobacteriales</taxon>
        <taxon>Mycobacteriaceae</taxon>
        <taxon>Mycobacteroides</taxon>
    </lineage>
</organism>
<protein>
    <recommendedName>
        <fullName evidence="1">DUF4326 domain-containing protein</fullName>
    </recommendedName>
</protein>
<evidence type="ECO:0000313" key="3">
    <source>
        <dbReference type="Proteomes" id="UP000045782"/>
    </source>
</evidence>
<dbReference type="InterPro" id="IPR025475">
    <property type="entry name" value="DUF4326"/>
</dbReference>
<sequence>MAADTPCKWCDCPLSRCDAARPNRKCCPDCRHPKRIQLRRLKGWRKPEGAIVVSRPSKWGNPFKIGSPSGLARVPAVHCPEKEWEYEGRCTAAGAYHPYVSNEVVNHPSAIATPDLSIKAYVPCHVRHMTPAESVECYRAYVTGGGWPIDWVPRPGFTVNDIRAELRGHDLACWCPLEDASGNRMPCHADVLLELANG</sequence>
<evidence type="ECO:0000313" key="2">
    <source>
        <dbReference type="EMBL" id="CPV56561.1"/>
    </source>
</evidence>
<accession>A0A0U0ZMI3</accession>
<gene>
    <name evidence="2" type="ORF">ERS075579_02813</name>
</gene>
<dbReference type="EMBL" id="CSWP01000005">
    <property type="protein sequence ID" value="CPV56561.1"/>
    <property type="molecule type" value="Genomic_DNA"/>
</dbReference>